<dbReference type="InterPro" id="IPR001810">
    <property type="entry name" value="F-box_dom"/>
</dbReference>
<reference evidence="2 3" key="1">
    <citation type="journal article" date="2014" name="Science">
        <title>Plant genetics. Early allopolyploid evolution in the post-Neolithic Brassica napus oilseed genome.</title>
        <authorList>
            <person name="Chalhoub B."/>
            <person name="Denoeud F."/>
            <person name="Liu S."/>
            <person name="Parkin I.A."/>
            <person name="Tang H."/>
            <person name="Wang X."/>
            <person name="Chiquet J."/>
            <person name="Belcram H."/>
            <person name="Tong C."/>
            <person name="Samans B."/>
            <person name="Correa M."/>
            <person name="Da Silva C."/>
            <person name="Just J."/>
            <person name="Falentin C."/>
            <person name="Koh C.S."/>
            <person name="Le Clainche I."/>
            <person name="Bernard M."/>
            <person name="Bento P."/>
            <person name="Noel B."/>
            <person name="Labadie K."/>
            <person name="Alberti A."/>
            <person name="Charles M."/>
            <person name="Arnaud D."/>
            <person name="Guo H."/>
            <person name="Daviaud C."/>
            <person name="Alamery S."/>
            <person name="Jabbari K."/>
            <person name="Zhao M."/>
            <person name="Edger P.P."/>
            <person name="Chelaifa H."/>
            <person name="Tack D."/>
            <person name="Lassalle G."/>
            <person name="Mestiri I."/>
            <person name="Schnel N."/>
            <person name="Le Paslier M.C."/>
            <person name="Fan G."/>
            <person name="Renault V."/>
            <person name="Bayer P.E."/>
            <person name="Golicz A.A."/>
            <person name="Manoli S."/>
            <person name="Lee T.H."/>
            <person name="Thi V.H."/>
            <person name="Chalabi S."/>
            <person name="Hu Q."/>
            <person name="Fan C."/>
            <person name="Tollenaere R."/>
            <person name="Lu Y."/>
            <person name="Battail C."/>
            <person name="Shen J."/>
            <person name="Sidebottom C.H."/>
            <person name="Wang X."/>
            <person name="Canaguier A."/>
            <person name="Chauveau A."/>
            <person name="Berard A."/>
            <person name="Deniot G."/>
            <person name="Guan M."/>
            <person name="Liu Z."/>
            <person name="Sun F."/>
            <person name="Lim Y.P."/>
            <person name="Lyons E."/>
            <person name="Town C.D."/>
            <person name="Bancroft I."/>
            <person name="Wang X."/>
            <person name="Meng J."/>
            <person name="Ma J."/>
            <person name="Pires J.C."/>
            <person name="King G.J."/>
            <person name="Brunel D."/>
            <person name="Delourme R."/>
            <person name="Renard M."/>
            <person name="Aury J.M."/>
            <person name="Adams K.L."/>
            <person name="Batley J."/>
            <person name="Snowdon R.J."/>
            <person name="Tost J."/>
            <person name="Edwards D."/>
            <person name="Zhou Y."/>
            <person name="Hua W."/>
            <person name="Sharpe A.G."/>
            <person name="Paterson A.H."/>
            <person name="Guan C."/>
            <person name="Wincker P."/>
        </authorList>
    </citation>
    <scope>NUCLEOTIDE SEQUENCE [LARGE SCALE GENOMIC DNA]</scope>
    <source>
        <strain evidence="3">cv. Darmor-bzh</strain>
    </source>
</reference>
<dbReference type="SMART" id="SM00579">
    <property type="entry name" value="FBD"/>
    <property type="match status" value="1"/>
</dbReference>
<evidence type="ECO:0000313" key="3">
    <source>
        <dbReference type="Proteomes" id="UP000028999"/>
    </source>
</evidence>
<name>A0A078HFX7_BRANA</name>
<dbReference type="Pfam" id="PF08387">
    <property type="entry name" value="FBD"/>
    <property type="match status" value="1"/>
</dbReference>
<dbReference type="Proteomes" id="UP000028999">
    <property type="component" value="Unassembled WGS sequence"/>
</dbReference>
<dbReference type="SUPFAM" id="SSF52047">
    <property type="entry name" value="RNI-like"/>
    <property type="match status" value="1"/>
</dbReference>
<dbReference type="SUPFAM" id="SSF81383">
    <property type="entry name" value="F-box domain"/>
    <property type="match status" value="1"/>
</dbReference>
<proteinExistence type="predicted"/>
<dbReference type="InterPro" id="IPR036047">
    <property type="entry name" value="F-box-like_dom_sf"/>
</dbReference>
<dbReference type="AlphaFoldDB" id="A0A078HFX7"/>
<dbReference type="Pfam" id="PF00646">
    <property type="entry name" value="F-box"/>
    <property type="match status" value="1"/>
</dbReference>
<dbReference type="PANTHER" id="PTHR31900">
    <property type="entry name" value="F-BOX/RNI SUPERFAMILY PROTEIN-RELATED"/>
    <property type="match status" value="1"/>
</dbReference>
<dbReference type="PaxDb" id="3708-A0A078HFX7"/>
<keyword evidence="3" id="KW-1185">Reference proteome</keyword>
<dbReference type="PANTHER" id="PTHR31900:SF33">
    <property type="entry name" value="PROTEIN WITH RNI-LIKE_FBD-LIKE DOMAIN"/>
    <property type="match status" value="1"/>
</dbReference>
<accession>A0A078HFX7</accession>
<evidence type="ECO:0000259" key="1">
    <source>
        <dbReference type="SMART" id="SM00579"/>
    </source>
</evidence>
<dbReference type="Gramene" id="CDY36717">
    <property type="protein sequence ID" value="CDY36717"/>
    <property type="gene ID" value="GSBRNA2T00062521001"/>
</dbReference>
<sequence length="440" mass="50535">MFTQESQFNIFRVLYDAVVFEILGFGFLTLGGDRISELPDSSRSQILLLLTTKDSIKTSVLSTRWRDIWLHVPGLDLRVDDLLLMFLEWIGPSVERRIQHLDVETDIVSCMPQNIYKSNTLVSLKLVAVGLETPNSDVSLPCLKIFPLEHILYDDDSLTLEKLISGCSVLEDFTMIRQTYTPGTVMLSLRMRSQSLKSFRLTFEYTMEGADFSVEIDAPKLKYLSFKDKQSDKIVIKNLSSLLKIDIDTEFHAKYGDALDPKERMKRYTISDFLTDICITRCGTLSNVKHMIISQRTVEVCYIVCSLSIFNPIPIFDNLYRLQAASCSYMLQLLPIFLESCPNLKDLVLDCFVSTEPELTELSYVPQCLLSSLESFEIRGLSMDEETGKKLVRYFLENSVLLKKLILRFKDYSIPNYDSDILKGIRTFTKRSHKCQIIIH</sequence>
<dbReference type="InterPro" id="IPR006566">
    <property type="entry name" value="FBD"/>
</dbReference>
<dbReference type="OMA" id="FPLEHIL"/>
<organism evidence="2 3">
    <name type="scientific">Brassica napus</name>
    <name type="common">Rape</name>
    <dbReference type="NCBI Taxonomy" id="3708"/>
    <lineage>
        <taxon>Eukaryota</taxon>
        <taxon>Viridiplantae</taxon>
        <taxon>Streptophyta</taxon>
        <taxon>Embryophyta</taxon>
        <taxon>Tracheophyta</taxon>
        <taxon>Spermatophyta</taxon>
        <taxon>Magnoliopsida</taxon>
        <taxon>eudicotyledons</taxon>
        <taxon>Gunneridae</taxon>
        <taxon>Pentapetalae</taxon>
        <taxon>rosids</taxon>
        <taxon>malvids</taxon>
        <taxon>Brassicales</taxon>
        <taxon>Brassicaceae</taxon>
        <taxon>Brassiceae</taxon>
        <taxon>Brassica</taxon>
    </lineage>
</organism>
<feature type="domain" description="FBD" evidence="1">
    <location>
        <begin position="367"/>
        <end position="440"/>
    </location>
</feature>
<gene>
    <name evidence="2" type="primary">BnaC02g31380D</name>
    <name evidence="2" type="ORF">GSBRNA2T00062521001</name>
</gene>
<dbReference type="InterPro" id="IPR055411">
    <property type="entry name" value="LRR_FXL15/At3g58940/PEG3-like"/>
</dbReference>
<dbReference type="Pfam" id="PF24758">
    <property type="entry name" value="LRR_At5g56370"/>
    <property type="match status" value="1"/>
</dbReference>
<evidence type="ECO:0000313" key="2">
    <source>
        <dbReference type="EMBL" id="CDY36717.1"/>
    </source>
</evidence>
<dbReference type="InterPro" id="IPR050232">
    <property type="entry name" value="FBL13/AtMIF1-like"/>
</dbReference>
<protein>
    <submittedName>
        <fullName evidence="2">BnaC02g31380D protein</fullName>
    </submittedName>
</protein>
<dbReference type="STRING" id="3708.A0A078HFX7"/>
<dbReference type="EMBL" id="LK032382">
    <property type="protein sequence ID" value="CDY36717.1"/>
    <property type="molecule type" value="Genomic_DNA"/>
</dbReference>